<dbReference type="InterPro" id="IPR003340">
    <property type="entry name" value="B3_DNA-bd"/>
</dbReference>
<keyword evidence="8" id="KW-1185">Reference proteome</keyword>
<comment type="subcellular location">
    <subcellularLocation>
        <location evidence="1">Nucleus</location>
    </subcellularLocation>
</comment>
<sequence length="309" mass="34721">MMFVAFLSPKSPPIGDYSRGDVHSPPLSCVSCLHDQEKKSVGDHPRGELQSLPLTESWSCVSSLHDQEKKPIGDHLRGEVQSPPSMESRSGVSSLHDQEKNCEEGSGEISSAKVAVAREFFPLMPERKGFLGTKEIGYPRREIAPTQPKRKFTLSLTLDETLIVEKKAKYNRKQKAKKVASECEEEEERRNGVSTELMLLFDPYEIKKKLTKSDLGYLSRLLIPRACVTTYVLPCMSEETVVRVMSSKGADVVVWDADTRSQHQLVFTFWASSGAYVLKGCWNKEFVQRRGLAARDEIGIYWDPTANSC</sequence>
<dbReference type="PANTHER" id="PTHR34269:SF11">
    <property type="entry name" value="B3 DOMAIN PROTEIN"/>
    <property type="match status" value="1"/>
</dbReference>
<feature type="region of interest" description="Disordered" evidence="6">
    <location>
        <begin position="67"/>
        <end position="108"/>
    </location>
</feature>
<feature type="compositionally biased region" description="Basic and acidic residues" evidence="6">
    <location>
        <begin position="67"/>
        <end position="78"/>
    </location>
</feature>
<dbReference type="InterPro" id="IPR051442">
    <property type="entry name" value="B3_domain"/>
</dbReference>
<dbReference type="OrthoDB" id="1915967at2759"/>
<evidence type="ECO:0000256" key="2">
    <source>
        <dbReference type="ARBA" id="ARBA00023015"/>
    </source>
</evidence>
<dbReference type="InterPro" id="IPR015300">
    <property type="entry name" value="DNA-bd_pseudobarrel_sf"/>
</dbReference>
<evidence type="ECO:0000256" key="3">
    <source>
        <dbReference type="ARBA" id="ARBA00023125"/>
    </source>
</evidence>
<keyword evidence="2" id="KW-0805">Transcription regulation</keyword>
<dbReference type="EMBL" id="MU090121">
    <property type="protein sequence ID" value="KAF7848442.1"/>
    <property type="molecule type" value="Genomic_DNA"/>
</dbReference>
<evidence type="ECO:0000256" key="4">
    <source>
        <dbReference type="ARBA" id="ARBA00023163"/>
    </source>
</evidence>
<reference evidence="7" key="1">
    <citation type="submission" date="2020-05" db="EMBL/GenBank/DDBJ databases">
        <title>WGS assembly of Corymbia citriodora subspecies variegata.</title>
        <authorList>
            <person name="Barry K."/>
            <person name="Hundley H."/>
            <person name="Shu S."/>
            <person name="Jenkins J."/>
            <person name="Grimwood J."/>
            <person name="Baten A."/>
        </authorList>
    </citation>
    <scope>NUCLEOTIDE SEQUENCE</scope>
    <source>
        <strain evidence="7">CV2-018</strain>
    </source>
</reference>
<dbReference type="GO" id="GO:0003677">
    <property type="term" value="F:DNA binding"/>
    <property type="evidence" value="ECO:0007669"/>
    <property type="project" value="UniProtKB-KW"/>
</dbReference>
<dbReference type="Gramene" id="rna-gnl|WGS:JABURB|Cocit.L1943.1">
    <property type="protein sequence ID" value="cds-KAF7848442.1"/>
    <property type="gene ID" value="gene-BT93_L1943"/>
</dbReference>
<evidence type="ECO:0000256" key="1">
    <source>
        <dbReference type="ARBA" id="ARBA00004123"/>
    </source>
</evidence>
<dbReference type="Proteomes" id="UP000806378">
    <property type="component" value="Unassembled WGS sequence"/>
</dbReference>
<keyword evidence="4" id="KW-0804">Transcription</keyword>
<gene>
    <name evidence="7" type="ORF">BT93_L1943</name>
</gene>
<dbReference type="AlphaFoldDB" id="A0A8T0CNR3"/>
<dbReference type="SUPFAM" id="SSF101936">
    <property type="entry name" value="DNA-binding pseudobarrel domain"/>
    <property type="match status" value="1"/>
</dbReference>
<organism evidence="7 8">
    <name type="scientific">Corymbia citriodora subsp. variegata</name>
    <dbReference type="NCBI Taxonomy" id="360336"/>
    <lineage>
        <taxon>Eukaryota</taxon>
        <taxon>Viridiplantae</taxon>
        <taxon>Streptophyta</taxon>
        <taxon>Embryophyta</taxon>
        <taxon>Tracheophyta</taxon>
        <taxon>Spermatophyta</taxon>
        <taxon>Magnoliopsida</taxon>
        <taxon>eudicotyledons</taxon>
        <taxon>Gunneridae</taxon>
        <taxon>Pentapetalae</taxon>
        <taxon>rosids</taxon>
        <taxon>malvids</taxon>
        <taxon>Myrtales</taxon>
        <taxon>Myrtaceae</taxon>
        <taxon>Myrtoideae</taxon>
        <taxon>Eucalypteae</taxon>
        <taxon>Corymbia</taxon>
    </lineage>
</organism>
<dbReference type="Gene3D" id="2.40.330.10">
    <property type="entry name" value="DNA-binding pseudobarrel domain"/>
    <property type="match status" value="1"/>
</dbReference>
<accession>A0A8T0CNR3</accession>
<keyword evidence="3" id="KW-0238">DNA-binding</keyword>
<comment type="caution">
    <text evidence="7">The sequence shown here is derived from an EMBL/GenBank/DDBJ whole genome shotgun (WGS) entry which is preliminary data.</text>
</comment>
<proteinExistence type="predicted"/>
<dbReference type="GO" id="GO:0005634">
    <property type="term" value="C:nucleus"/>
    <property type="evidence" value="ECO:0007669"/>
    <property type="project" value="UniProtKB-SubCell"/>
</dbReference>
<dbReference type="CDD" id="cd10017">
    <property type="entry name" value="B3_DNA"/>
    <property type="match status" value="1"/>
</dbReference>
<evidence type="ECO:0000313" key="8">
    <source>
        <dbReference type="Proteomes" id="UP000806378"/>
    </source>
</evidence>
<evidence type="ECO:0000256" key="5">
    <source>
        <dbReference type="ARBA" id="ARBA00023242"/>
    </source>
</evidence>
<evidence type="ECO:0000256" key="6">
    <source>
        <dbReference type="SAM" id="MobiDB-lite"/>
    </source>
</evidence>
<name>A0A8T0CNR3_CORYI</name>
<evidence type="ECO:0008006" key="9">
    <source>
        <dbReference type="Google" id="ProtNLM"/>
    </source>
</evidence>
<protein>
    <recommendedName>
        <fullName evidence="9">TF-B3 domain-containing protein</fullName>
    </recommendedName>
</protein>
<keyword evidence="5" id="KW-0539">Nucleus</keyword>
<dbReference type="PANTHER" id="PTHR34269">
    <property type="entry name" value="TRANSCRIPTION FACTOR B3-DOMAIN FAMILY-RELATED"/>
    <property type="match status" value="1"/>
</dbReference>
<feature type="compositionally biased region" description="Polar residues" evidence="6">
    <location>
        <begin position="82"/>
        <end position="95"/>
    </location>
</feature>
<evidence type="ECO:0000313" key="7">
    <source>
        <dbReference type="EMBL" id="KAF7848442.1"/>
    </source>
</evidence>